<reference evidence="2" key="2">
    <citation type="submission" date="2018-02" db="EMBL/GenBank/DDBJ databases">
        <title>Phenotypic characterization and whole genome analysis of multidrug-resistant, extended-spectrum beta-lactamase-producing bacteria isolated from dogs in Germany.</title>
        <authorList>
            <person name="Williamson C."/>
        </authorList>
    </citation>
    <scope>NUCLEOTIDE SEQUENCE [LARGE SCALE GENOMIC DNA]</scope>
    <source>
        <strain evidence="2">AFG_SD03_1510_Ahy_093</strain>
    </source>
</reference>
<evidence type="ECO:0000313" key="1">
    <source>
        <dbReference type="EMBL" id="RCF46449.1"/>
    </source>
</evidence>
<evidence type="ECO:0000313" key="2">
    <source>
        <dbReference type="Proteomes" id="UP000253075"/>
    </source>
</evidence>
<name>A0ABD7G485_AERHY</name>
<dbReference type="InterPro" id="IPR011231">
    <property type="entry name" value="Phage_VT1-Sakai_H0018"/>
</dbReference>
<comment type="caution">
    <text evidence="1">The sequence shown here is derived from an EMBL/GenBank/DDBJ whole genome shotgun (WGS) entry which is preliminary data.</text>
</comment>
<dbReference type="AlphaFoldDB" id="A0ABD7G485"/>
<dbReference type="EMBL" id="PUTQ01000027">
    <property type="protein sequence ID" value="RCF46449.1"/>
    <property type="molecule type" value="Genomic_DNA"/>
</dbReference>
<dbReference type="RefSeq" id="WP_113995590.1">
    <property type="nucleotide sequence ID" value="NZ_PUTQ01000027.1"/>
</dbReference>
<organism evidence="1 2">
    <name type="scientific">Aeromonas hydrophila</name>
    <dbReference type="NCBI Taxonomy" id="644"/>
    <lineage>
        <taxon>Bacteria</taxon>
        <taxon>Pseudomonadati</taxon>
        <taxon>Pseudomonadota</taxon>
        <taxon>Gammaproteobacteria</taxon>
        <taxon>Aeromonadales</taxon>
        <taxon>Aeromonadaceae</taxon>
        <taxon>Aeromonas</taxon>
    </lineage>
</organism>
<protein>
    <submittedName>
        <fullName evidence="1">DUF2190 domain-containing protein</fullName>
    </submittedName>
</protein>
<proteinExistence type="predicted"/>
<sequence length="126" mass="12324">MGNPTLIKNYTAEGDIAAYRIVKFGAADGGVAQAAASTDLVIGVNAELPVVAGERVDVVRAGLADVEFGGTVARGQPVAADANGKAVVAAPAANVSAHIIGFAEVSAVAGDIAPVLLARGVFQGAA</sequence>
<dbReference type="Pfam" id="PF09956">
    <property type="entry name" value="Phage_cement_2"/>
    <property type="match status" value="1"/>
</dbReference>
<gene>
    <name evidence="1" type="ORF">C6C11_17240</name>
</gene>
<accession>A0ABD7G485</accession>
<dbReference type="Proteomes" id="UP000253075">
    <property type="component" value="Unassembled WGS sequence"/>
</dbReference>
<reference evidence="1 2" key="1">
    <citation type="journal article" date="2018" name="PLoS ONE">
        <title>Phenotypic characterization and whole genome analysis of extended-spectrum beta-lactamase-producing bacteria isolated from dogs in Germany.</title>
        <authorList>
            <person name="Boehmer T."/>
            <person name="Vogler A.J."/>
            <person name="Thomas A."/>
            <person name="Sauer S."/>
            <person name="Hergenroether M."/>
            <person name="Straubinger R.K."/>
            <person name="Birdsell D."/>
            <person name="Keim P."/>
            <person name="Sahl J.W."/>
            <person name="Williamson C.H."/>
            <person name="Riehm J.M."/>
        </authorList>
    </citation>
    <scope>NUCLEOTIDE SEQUENCE [LARGE SCALE GENOMIC DNA]</scope>
    <source>
        <strain evidence="1 2">AFG_SD03_1510_Ahy_093</strain>
    </source>
</reference>